<dbReference type="HOGENOM" id="CLU_1180924_0_0_1"/>
<feature type="region of interest" description="Disordered" evidence="1">
    <location>
        <begin position="120"/>
        <end position="145"/>
    </location>
</feature>
<name>K1VNJ5_TRIAC</name>
<reference evidence="2 3" key="1">
    <citation type="journal article" date="2012" name="Eukaryot. Cell">
        <title>Genome sequence of the Trichosporon asahii environmental strain CBS 8904.</title>
        <authorList>
            <person name="Yang R.Y."/>
            <person name="Li H.T."/>
            <person name="Zhu H."/>
            <person name="Zhou G.P."/>
            <person name="Wang M."/>
            <person name="Wang L."/>
        </authorList>
    </citation>
    <scope>NUCLEOTIDE SEQUENCE [LARGE SCALE GENOMIC DNA]</scope>
    <source>
        <strain evidence="2 3">CBS 8904</strain>
    </source>
</reference>
<dbReference type="AlphaFoldDB" id="K1VNJ5"/>
<dbReference type="InParanoid" id="K1VNJ5"/>
<protein>
    <submittedName>
        <fullName evidence="2">Uncharacterized protein</fullName>
    </submittedName>
</protein>
<evidence type="ECO:0000313" key="2">
    <source>
        <dbReference type="EMBL" id="EKD02181.1"/>
    </source>
</evidence>
<evidence type="ECO:0000313" key="3">
    <source>
        <dbReference type="Proteomes" id="UP000006757"/>
    </source>
</evidence>
<sequence>MARGELKTSYPSPVPARVKHVVLLFQVQRPWLFSRTSLWFVLACTTPVLHDLRAWQTLSIVIQDGDASLPEHNASPSDFDFDPEQEEAYRDVARVADIVNSAFLAHSYVKAIMDPHRDAFTPYNSPQGSGSNTPPTPPEWQPGRDEQFRCQGFDPDLLPTRRQLASCLNVCGPWRNLTMWDHPINFAGRLAAFDPHVRFMTMTDLSRMIGSQMMPYVLDLGGDVVFAPILGPASQ</sequence>
<dbReference type="Proteomes" id="UP000006757">
    <property type="component" value="Unassembled WGS sequence"/>
</dbReference>
<proteinExistence type="predicted"/>
<keyword evidence="3" id="KW-1185">Reference proteome</keyword>
<accession>K1VNJ5</accession>
<feature type="compositionally biased region" description="Polar residues" evidence="1">
    <location>
        <begin position="122"/>
        <end position="133"/>
    </location>
</feature>
<comment type="caution">
    <text evidence="2">The sequence shown here is derived from an EMBL/GenBank/DDBJ whole genome shotgun (WGS) entry which is preliminary data.</text>
</comment>
<evidence type="ECO:0000256" key="1">
    <source>
        <dbReference type="SAM" id="MobiDB-lite"/>
    </source>
</evidence>
<dbReference type="EMBL" id="AMBO01000296">
    <property type="protein sequence ID" value="EKD02181.1"/>
    <property type="molecule type" value="Genomic_DNA"/>
</dbReference>
<organism evidence="2 3">
    <name type="scientific">Trichosporon asahii var. asahii (strain CBS 8904)</name>
    <name type="common">Yeast</name>
    <dbReference type="NCBI Taxonomy" id="1220162"/>
    <lineage>
        <taxon>Eukaryota</taxon>
        <taxon>Fungi</taxon>
        <taxon>Dikarya</taxon>
        <taxon>Basidiomycota</taxon>
        <taxon>Agaricomycotina</taxon>
        <taxon>Tremellomycetes</taxon>
        <taxon>Trichosporonales</taxon>
        <taxon>Trichosporonaceae</taxon>
        <taxon>Trichosporon</taxon>
    </lineage>
</organism>
<gene>
    <name evidence="2" type="ORF">A1Q2_03543</name>
</gene>